<dbReference type="GO" id="GO:0008239">
    <property type="term" value="F:dipeptidyl-peptidase activity"/>
    <property type="evidence" value="ECO:0007669"/>
    <property type="project" value="InterPro"/>
</dbReference>
<dbReference type="AlphaFoldDB" id="A0A849C647"/>
<dbReference type="Gene3D" id="1.10.3020.20">
    <property type="match status" value="1"/>
</dbReference>
<comment type="caution">
    <text evidence="3">The sequence shown here is derived from an EMBL/GenBank/DDBJ whole genome shotgun (WGS) entry which is preliminary data.</text>
</comment>
<dbReference type="SMART" id="SM00939">
    <property type="entry name" value="PepX_C"/>
    <property type="match status" value="1"/>
</dbReference>
<organism evidence="3 4">
    <name type="scientific">Nocardia uniformis</name>
    <dbReference type="NCBI Taxonomy" id="53432"/>
    <lineage>
        <taxon>Bacteria</taxon>
        <taxon>Bacillati</taxon>
        <taxon>Actinomycetota</taxon>
        <taxon>Actinomycetes</taxon>
        <taxon>Mycobacteriales</taxon>
        <taxon>Nocardiaceae</taxon>
        <taxon>Nocardia</taxon>
    </lineage>
</organism>
<dbReference type="Pfam" id="PF02129">
    <property type="entry name" value="Peptidase_S15"/>
    <property type="match status" value="1"/>
</dbReference>
<dbReference type="NCBIfam" id="TIGR00976">
    <property type="entry name" value="CocE_NonD"/>
    <property type="match status" value="2"/>
</dbReference>
<sequence>MSVVLAPGRWSRAVRRVRNIIHPNVTVTAPPDNVVAERNLAVPSRDGTVLRVNVYRPAEPGKYPVIMSAHPYGKDYLPKPTRRGYRPFPNLRILPQSEPFSFSAWTGWEAPDPAHWVPRGYVVVNADLRGWGTAEGTGQLLARDEGSDYHDLIEWAAAQSWSTGKVGLSGVSYLALSQWAAAATHPPHLAAISPWEGFTDFYRDVAMPGGVRENGLMIVWTKGTARTRSDSNVDLRKEQLVRPLFDEWWADRNRDIEKITVPLLVCGSFSDHNLHSRGSFEGFRRAASTQKWLYTHRGPKWSVYYSADALAEQDRFFDHFLKEKDNGQDTLAPVRLEIRKDADTITSVRREQEWPPAGTEWPRLHLRQDGSFADQPESAAATSSFHTRRRGLRYRHRFATDTEVVGPMRLLLPVEVAHCDDVNIFAGVRKISDGKSVAFENGYGFRGSLVTNGMRKASHHLRDSDGKPRDDAAESLAPGQVVQLEIELLPSATLFEAGDELELEIAGRWFYARNPLTGQFPSYYEKSPRGRCVVHLGPGHDAYLEVPVQGRGR</sequence>
<dbReference type="InterPro" id="IPR013736">
    <property type="entry name" value="Xaa-Pro_dipept_C"/>
</dbReference>
<dbReference type="SUPFAM" id="SSF53474">
    <property type="entry name" value="alpha/beta-Hydrolases"/>
    <property type="match status" value="1"/>
</dbReference>
<dbReference type="Pfam" id="PF08530">
    <property type="entry name" value="PepX_C"/>
    <property type="match status" value="1"/>
</dbReference>
<proteinExistence type="predicted"/>
<evidence type="ECO:0000259" key="2">
    <source>
        <dbReference type="SMART" id="SM00939"/>
    </source>
</evidence>
<dbReference type="EMBL" id="JABELX010000009">
    <property type="protein sequence ID" value="NNH73248.1"/>
    <property type="molecule type" value="Genomic_DNA"/>
</dbReference>
<dbReference type="InterPro" id="IPR050585">
    <property type="entry name" value="Xaa-Pro_dipeptidyl-ppase/CocE"/>
</dbReference>
<dbReference type="Gene3D" id="2.60.120.260">
    <property type="entry name" value="Galactose-binding domain-like"/>
    <property type="match status" value="1"/>
</dbReference>
<protein>
    <submittedName>
        <fullName evidence="3">CocE/NonD family hydrolase</fullName>
    </submittedName>
</protein>
<accession>A0A849C647</accession>
<dbReference type="Gene3D" id="3.40.50.1820">
    <property type="entry name" value="alpha/beta hydrolase"/>
    <property type="match status" value="1"/>
</dbReference>
<evidence type="ECO:0000313" key="4">
    <source>
        <dbReference type="Proteomes" id="UP000586827"/>
    </source>
</evidence>
<dbReference type="Proteomes" id="UP000586827">
    <property type="component" value="Unassembled WGS sequence"/>
</dbReference>
<gene>
    <name evidence="3" type="ORF">HLB23_25895</name>
</gene>
<reference evidence="3 4" key="1">
    <citation type="submission" date="2020-05" db="EMBL/GenBank/DDBJ databases">
        <title>MicrobeNet Type strains.</title>
        <authorList>
            <person name="Nicholson A.C."/>
        </authorList>
    </citation>
    <scope>NUCLEOTIDE SEQUENCE [LARGE SCALE GENOMIC DNA]</scope>
    <source>
        <strain evidence="3 4">JCM 3224</strain>
    </source>
</reference>
<dbReference type="PANTHER" id="PTHR43056:SF10">
    <property type="entry name" value="COCE_NOND FAMILY, PUTATIVE (AFU_ORTHOLOGUE AFUA_7G00600)-RELATED"/>
    <property type="match status" value="1"/>
</dbReference>
<dbReference type="InterPro" id="IPR008979">
    <property type="entry name" value="Galactose-bd-like_sf"/>
</dbReference>
<keyword evidence="4" id="KW-1185">Reference proteome</keyword>
<dbReference type="InterPro" id="IPR029058">
    <property type="entry name" value="AB_hydrolase_fold"/>
</dbReference>
<keyword evidence="1 3" id="KW-0378">Hydrolase</keyword>
<feature type="domain" description="Xaa-Pro dipeptidyl-peptidase C-terminal" evidence="2">
    <location>
        <begin position="314"/>
        <end position="545"/>
    </location>
</feature>
<evidence type="ECO:0000256" key="1">
    <source>
        <dbReference type="ARBA" id="ARBA00022801"/>
    </source>
</evidence>
<name>A0A849C647_9NOCA</name>
<evidence type="ECO:0000313" key="3">
    <source>
        <dbReference type="EMBL" id="NNH73248.1"/>
    </source>
</evidence>
<dbReference type="InterPro" id="IPR000383">
    <property type="entry name" value="Xaa-Pro-like_dom"/>
</dbReference>
<dbReference type="InterPro" id="IPR005674">
    <property type="entry name" value="CocE/Ser_esterase"/>
</dbReference>
<dbReference type="SUPFAM" id="SSF49785">
    <property type="entry name" value="Galactose-binding domain-like"/>
    <property type="match status" value="1"/>
</dbReference>
<dbReference type="PANTHER" id="PTHR43056">
    <property type="entry name" value="PEPTIDASE S9 PROLYL OLIGOPEPTIDASE"/>
    <property type="match status" value="1"/>
</dbReference>